<evidence type="ECO:0000313" key="1">
    <source>
        <dbReference type="EMBL" id="EPX61155.1"/>
    </source>
</evidence>
<organism evidence="1 2">
    <name type="scientific">Cystobacter fuscus (strain ATCC 25194 / DSM 2262 / NBRC 100088 / M29)</name>
    <dbReference type="NCBI Taxonomy" id="1242864"/>
    <lineage>
        <taxon>Bacteria</taxon>
        <taxon>Pseudomonadati</taxon>
        <taxon>Myxococcota</taxon>
        <taxon>Myxococcia</taxon>
        <taxon>Myxococcales</taxon>
        <taxon>Cystobacterineae</taxon>
        <taxon>Archangiaceae</taxon>
        <taxon>Cystobacter</taxon>
    </lineage>
</organism>
<reference evidence="1" key="1">
    <citation type="submission" date="2013-05" db="EMBL/GenBank/DDBJ databases">
        <title>Genome assembly of Cystobacter fuscus DSM 2262.</title>
        <authorList>
            <person name="Sharma G."/>
            <person name="Khatri I."/>
            <person name="Kaur C."/>
            <person name="Mayilraj S."/>
            <person name="Subramanian S."/>
        </authorList>
    </citation>
    <scope>NUCLEOTIDE SEQUENCE [LARGE SCALE GENOMIC DNA]</scope>
    <source>
        <strain evidence="1">DSM 2262</strain>
    </source>
</reference>
<accession>S9P9V4</accession>
<dbReference type="AlphaFoldDB" id="S9P9V4"/>
<protein>
    <submittedName>
        <fullName evidence="1">Uncharacterized protein</fullName>
    </submittedName>
</protein>
<keyword evidence="2" id="KW-1185">Reference proteome</keyword>
<dbReference type="Proteomes" id="UP000011682">
    <property type="component" value="Unassembled WGS sequence"/>
</dbReference>
<comment type="caution">
    <text evidence="1">The sequence shown here is derived from an EMBL/GenBank/DDBJ whole genome shotgun (WGS) entry which is preliminary data.</text>
</comment>
<gene>
    <name evidence="1" type="ORF">D187_000938</name>
</gene>
<dbReference type="EMBL" id="ANAH02000010">
    <property type="protein sequence ID" value="EPX61155.1"/>
    <property type="molecule type" value="Genomic_DNA"/>
</dbReference>
<name>S9P9V4_CYSF2</name>
<evidence type="ECO:0000313" key="2">
    <source>
        <dbReference type="Proteomes" id="UP000011682"/>
    </source>
</evidence>
<sequence length="40" mass="4155">MGSFPSPLREPLLLPPATPYLPSTHLGVVDHFLGGGRGGL</sequence>
<proteinExistence type="predicted"/>